<sequence>MLPASSKQGVAQTWRRESLGSYSYNSRSMEHFSRLTCCTAVTLRLRAHTPRYNDALSPERNPYRTLYAGRIPRVTLLIGGDAGSASSPENGRTVRDGRHVHVIPRSAEEKRFGGVMQALEHAHSSLLPSAAAPKQFEMPVVHMWSDRGNRRYGYVIVHASNSTAYKMGSRQEAAAAF</sequence>
<keyword evidence="2" id="KW-1185">Reference proteome</keyword>
<dbReference type="EMBL" id="JARJCW010000008">
    <property type="protein sequence ID" value="KAJ7221343.1"/>
    <property type="molecule type" value="Genomic_DNA"/>
</dbReference>
<dbReference type="AlphaFoldDB" id="A0AAD6VSA6"/>
<comment type="caution">
    <text evidence="1">The sequence shown here is derived from an EMBL/GenBank/DDBJ whole genome shotgun (WGS) entry which is preliminary data.</text>
</comment>
<accession>A0AAD6VSA6</accession>
<organism evidence="1 2">
    <name type="scientific">Mycena pura</name>
    <dbReference type="NCBI Taxonomy" id="153505"/>
    <lineage>
        <taxon>Eukaryota</taxon>
        <taxon>Fungi</taxon>
        <taxon>Dikarya</taxon>
        <taxon>Basidiomycota</taxon>
        <taxon>Agaricomycotina</taxon>
        <taxon>Agaricomycetes</taxon>
        <taxon>Agaricomycetidae</taxon>
        <taxon>Agaricales</taxon>
        <taxon>Marasmiineae</taxon>
        <taxon>Mycenaceae</taxon>
        <taxon>Mycena</taxon>
    </lineage>
</organism>
<gene>
    <name evidence="1" type="ORF">GGX14DRAFT_388527</name>
</gene>
<reference evidence="1" key="1">
    <citation type="submission" date="2023-03" db="EMBL/GenBank/DDBJ databases">
        <title>Massive genome expansion in bonnet fungi (Mycena s.s.) driven by repeated elements and novel gene families across ecological guilds.</title>
        <authorList>
            <consortium name="Lawrence Berkeley National Laboratory"/>
            <person name="Harder C.B."/>
            <person name="Miyauchi S."/>
            <person name="Viragh M."/>
            <person name="Kuo A."/>
            <person name="Thoen E."/>
            <person name="Andreopoulos B."/>
            <person name="Lu D."/>
            <person name="Skrede I."/>
            <person name="Drula E."/>
            <person name="Henrissat B."/>
            <person name="Morin E."/>
            <person name="Kohler A."/>
            <person name="Barry K."/>
            <person name="LaButti K."/>
            <person name="Morin E."/>
            <person name="Salamov A."/>
            <person name="Lipzen A."/>
            <person name="Mereny Z."/>
            <person name="Hegedus B."/>
            <person name="Baldrian P."/>
            <person name="Stursova M."/>
            <person name="Weitz H."/>
            <person name="Taylor A."/>
            <person name="Grigoriev I.V."/>
            <person name="Nagy L.G."/>
            <person name="Martin F."/>
            <person name="Kauserud H."/>
        </authorList>
    </citation>
    <scope>NUCLEOTIDE SEQUENCE</scope>
    <source>
        <strain evidence="1">9144</strain>
    </source>
</reference>
<evidence type="ECO:0000313" key="2">
    <source>
        <dbReference type="Proteomes" id="UP001219525"/>
    </source>
</evidence>
<protein>
    <submittedName>
        <fullName evidence="1">Uncharacterized protein</fullName>
    </submittedName>
</protein>
<evidence type="ECO:0000313" key="1">
    <source>
        <dbReference type="EMBL" id="KAJ7221343.1"/>
    </source>
</evidence>
<proteinExistence type="predicted"/>
<name>A0AAD6VSA6_9AGAR</name>
<dbReference type="Proteomes" id="UP001219525">
    <property type="component" value="Unassembled WGS sequence"/>
</dbReference>